<evidence type="ECO:0000256" key="1">
    <source>
        <dbReference type="SAM" id="MobiDB-lite"/>
    </source>
</evidence>
<sequence length="186" mass="20447">MKPRWIMLTLALLWLPGTRGQDNAGPAPAFPPLEHFEGILERPLFEESRRPAIDESQDDVSASASAMREKWRLSGVVWEGDQQLALFSERQGERRARLKVGMYLDGGWQLEEIGVDAVTLGDGADRLRLELWEPRLPPSRPLVEGSATPAEPPAQEEDNREAAPAGSGEDQAAPDNHEQGSNGESS</sequence>
<dbReference type="EMBL" id="PXYH01000013">
    <property type="protein sequence ID" value="PSJ41277.1"/>
    <property type="molecule type" value="Genomic_DNA"/>
</dbReference>
<feature type="region of interest" description="Disordered" evidence="1">
    <location>
        <begin position="135"/>
        <end position="186"/>
    </location>
</feature>
<dbReference type="RefSeq" id="WP_106453668.1">
    <property type="nucleotide sequence ID" value="NZ_PXYH01000013.1"/>
</dbReference>
<dbReference type="Proteomes" id="UP000242181">
    <property type="component" value="Unassembled WGS sequence"/>
</dbReference>
<dbReference type="OrthoDB" id="6089019at2"/>
<evidence type="ECO:0000313" key="2">
    <source>
        <dbReference type="EMBL" id="PSJ41277.1"/>
    </source>
</evidence>
<comment type="caution">
    <text evidence="2">The sequence shown here is derived from an EMBL/GenBank/DDBJ whole genome shotgun (WGS) entry which is preliminary data.</text>
</comment>
<dbReference type="AlphaFoldDB" id="A0A2P7QTI7"/>
<gene>
    <name evidence="2" type="ORF">C7I36_10480</name>
</gene>
<keyword evidence="3" id="KW-1185">Reference proteome</keyword>
<accession>A0A2P7QTI7</accession>
<name>A0A2P7QTI7_9GAMM</name>
<evidence type="ECO:0008006" key="4">
    <source>
        <dbReference type="Google" id="ProtNLM"/>
    </source>
</evidence>
<organism evidence="2 3">
    <name type="scientific">Zobellella taiwanensis</name>
    <dbReference type="NCBI Taxonomy" id="347535"/>
    <lineage>
        <taxon>Bacteria</taxon>
        <taxon>Pseudomonadati</taxon>
        <taxon>Pseudomonadota</taxon>
        <taxon>Gammaproteobacteria</taxon>
        <taxon>Aeromonadales</taxon>
        <taxon>Aeromonadaceae</taxon>
        <taxon>Zobellella</taxon>
    </lineage>
</organism>
<reference evidence="2 3" key="1">
    <citation type="submission" date="2018-03" db="EMBL/GenBank/DDBJ databases">
        <title>The draft genome of Zobellella taiwanensis JCM 13381.</title>
        <authorList>
            <person name="Liu L."/>
            <person name="Li L."/>
            <person name="Wang T."/>
            <person name="Zhang X."/>
            <person name="Liang L."/>
        </authorList>
    </citation>
    <scope>NUCLEOTIDE SEQUENCE [LARGE SCALE GENOMIC DNA]</scope>
    <source>
        <strain evidence="2 3">JCM 13381</strain>
    </source>
</reference>
<protein>
    <recommendedName>
        <fullName evidence="4">Type II secretion system protein GspC N-terminal domain-containing protein</fullName>
    </recommendedName>
</protein>
<proteinExistence type="predicted"/>
<evidence type="ECO:0000313" key="3">
    <source>
        <dbReference type="Proteomes" id="UP000242181"/>
    </source>
</evidence>